<feature type="region of interest" description="Disordered" evidence="1">
    <location>
        <begin position="73"/>
        <end position="124"/>
    </location>
</feature>
<proteinExistence type="predicted"/>
<name>A0ABD3Q6X2_9STRA</name>
<keyword evidence="3" id="KW-1185">Reference proteome</keyword>
<evidence type="ECO:0000313" key="3">
    <source>
        <dbReference type="Proteomes" id="UP001530315"/>
    </source>
</evidence>
<feature type="compositionally biased region" description="Basic and acidic residues" evidence="1">
    <location>
        <begin position="9"/>
        <end position="22"/>
    </location>
</feature>
<evidence type="ECO:0000313" key="2">
    <source>
        <dbReference type="EMBL" id="KAL3795724.1"/>
    </source>
</evidence>
<feature type="compositionally biased region" description="Polar residues" evidence="1">
    <location>
        <begin position="82"/>
        <end position="91"/>
    </location>
</feature>
<accession>A0ABD3Q6X2</accession>
<feature type="region of interest" description="Disordered" evidence="1">
    <location>
        <begin position="1"/>
        <end position="32"/>
    </location>
</feature>
<dbReference type="EMBL" id="JALLAZ020000413">
    <property type="protein sequence ID" value="KAL3795724.1"/>
    <property type="molecule type" value="Genomic_DNA"/>
</dbReference>
<organism evidence="2 3">
    <name type="scientific">Stephanodiscus triporus</name>
    <dbReference type="NCBI Taxonomy" id="2934178"/>
    <lineage>
        <taxon>Eukaryota</taxon>
        <taxon>Sar</taxon>
        <taxon>Stramenopiles</taxon>
        <taxon>Ochrophyta</taxon>
        <taxon>Bacillariophyta</taxon>
        <taxon>Coscinodiscophyceae</taxon>
        <taxon>Thalassiosirophycidae</taxon>
        <taxon>Stephanodiscales</taxon>
        <taxon>Stephanodiscaceae</taxon>
        <taxon>Stephanodiscus</taxon>
    </lineage>
</organism>
<dbReference type="AlphaFoldDB" id="A0ABD3Q6X2"/>
<gene>
    <name evidence="2" type="ORF">ACHAW5_004494</name>
</gene>
<evidence type="ECO:0000256" key="1">
    <source>
        <dbReference type="SAM" id="MobiDB-lite"/>
    </source>
</evidence>
<feature type="compositionally biased region" description="Basic residues" evidence="1">
    <location>
        <begin position="23"/>
        <end position="32"/>
    </location>
</feature>
<sequence>MARSALTRVRGEEDERMGVGDRTKKRPPHRRAALTEKLIQRIEKKNNGQHAFDPKALLHLLERDDEDDEVDEVSFRSDSSSCALKTKTSGGSDIISHGQGERIAASGGSSAKSDYASRYAPPSSVMSRHSNATMMTHINNNLNGITSSSGASVHSDNSSYFSTTSSVRSDSSSYSRTTALVGSIASAIAIAKQKWGNHRENINKWTAASAFLLLFSLFNMAMHRKSLGMYQDFTARAISSSEMTGLGGGGGGTDIPFVMCDRETPFRYSLNPATDRSNQQRPQIAFRHDWPKQNKILLLRNDGKFGNIGNQMNSLLHAFDYARDNNLQLGMLFHSWAMDLIQSMFYETDDFDALGVEMMKDLGILVVRNQTQLQYYDEVVSKNAQQLYFYKSSNKNMDHWKETMVVHKSIIQNLFFRYNRGYGYIHNGLRAQDVCGTLDMLFKGHVGDVKYSVIHYTFLDENAMWKLNKIAKASGLTVEGGVSSMGPAYVKSILKPLGMLDYPIILITDRQNTAAERGLLNDQTIGPKLMVLSERERMDGADVALALLSDVFIGNPASVTSGFISRSRMALGYSVETTQLFRRKR</sequence>
<reference evidence="2 3" key="1">
    <citation type="submission" date="2024-10" db="EMBL/GenBank/DDBJ databases">
        <title>Updated reference genomes for cyclostephanoid diatoms.</title>
        <authorList>
            <person name="Roberts W.R."/>
            <person name="Alverson A.J."/>
        </authorList>
    </citation>
    <scope>NUCLEOTIDE SEQUENCE [LARGE SCALE GENOMIC DNA]</scope>
    <source>
        <strain evidence="2 3">AJA276-08</strain>
    </source>
</reference>
<comment type="caution">
    <text evidence="2">The sequence shown here is derived from an EMBL/GenBank/DDBJ whole genome shotgun (WGS) entry which is preliminary data.</text>
</comment>
<dbReference type="Proteomes" id="UP001530315">
    <property type="component" value="Unassembled WGS sequence"/>
</dbReference>
<protein>
    <submittedName>
        <fullName evidence="2">Uncharacterized protein</fullName>
    </submittedName>
</protein>